<protein>
    <recommendedName>
        <fullName evidence="2">PPC domain-containing protein</fullName>
    </recommendedName>
</protein>
<keyword evidence="4" id="KW-1185">Reference proteome</keyword>
<feature type="domain" description="PPC" evidence="2">
    <location>
        <begin position="120"/>
        <end position="266"/>
    </location>
</feature>
<dbReference type="PANTHER" id="PTHR31100:SF69">
    <property type="entry name" value="AT-HOOK MOTIF NUCLEAR-LOCALIZED PROTEIN 17-RELATED"/>
    <property type="match status" value="1"/>
</dbReference>
<dbReference type="GO" id="GO:0005634">
    <property type="term" value="C:nucleus"/>
    <property type="evidence" value="ECO:0007669"/>
    <property type="project" value="TreeGrafter"/>
</dbReference>
<dbReference type="EMBL" id="JAMQYH010000001">
    <property type="protein sequence ID" value="KAJ1700579.1"/>
    <property type="molecule type" value="Genomic_DNA"/>
</dbReference>
<dbReference type="Proteomes" id="UP001151287">
    <property type="component" value="Unassembled WGS sequence"/>
</dbReference>
<dbReference type="SUPFAM" id="SSF117856">
    <property type="entry name" value="AF0104/ALDC/Ptd012-like"/>
    <property type="match status" value="1"/>
</dbReference>
<feature type="compositionally biased region" description="Basic and acidic residues" evidence="1">
    <location>
        <begin position="63"/>
        <end position="74"/>
    </location>
</feature>
<dbReference type="Gene3D" id="3.30.1330.80">
    <property type="entry name" value="Hypothetical protein, similar to alpha- acetolactate decarboxylase, domain 2"/>
    <property type="match status" value="1"/>
</dbReference>
<dbReference type="GO" id="GO:0003680">
    <property type="term" value="F:minor groove of adenine-thymine-rich DNA binding"/>
    <property type="evidence" value="ECO:0007669"/>
    <property type="project" value="InterPro"/>
</dbReference>
<evidence type="ECO:0000256" key="1">
    <source>
        <dbReference type="SAM" id="MobiDB-lite"/>
    </source>
</evidence>
<evidence type="ECO:0000313" key="4">
    <source>
        <dbReference type="Proteomes" id="UP001151287"/>
    </source>
</evidence>
<gene>
    <name evidence="3" type="ORF">LUZ63_000358</name>
</gene>
<dbReference type="PROSITE" id="PS51742">
    <property type="entry name" value="PPC"/>
    <property type="match status" value="1"/>
</dbReference>
<feature type="region of interest" description="Disordered" evidence="1">
    <location>
        <begin position="21"/>
        <end position="74"/>
    </location>
</feature>
<dbReference type="AlphaFoldDB" id="A0A9Q0CW68"/>
<comment type="caution">
    <text evidence="3">The sequence shown here is derived from an EMBL/GenBank/DDBJ whole genome shotgun (WGS) entry which is preliminary data.</text>
</comment>
<evidence type="ECO:0000313" key="3">
    <source>
        <dbReference type="EMBL" id="KAJ1700579.1"/>
    </source>
</evidence>
<dbReference type="InterPro" id="IPR014476">
    <property type="entry name" value="AHL15-29"/>
</dbReference>
<dbReference type="InterPro" id="IPR005175">
    <property type="entry name" value="PPC_dom"/>
</dbReference>
<feature type="region of interest" description="Disordered" evidence="1">
    <location>
        <begin position="261"/>
        <end position="285"/>
    </location>
</feature>
<dbReference type="OrthoDB" id="782346at2759"/>
<accession>A0A9Q0CW68</accession>
<dbReference type="PANTHER" id="PTHR31100">
    <property type="entry name" value="AT-HOOK MOTIF NUCLEAR-LOCALIZED PROTEIN 15"/>
    <property type="match status" value="1"/>
</dbReference>
<dbReference type="CDD" id="cd11378">
    <property type="entry name" value="DUF296"/>
    <property type="match status" value="1"/>
</dbReference>
<name>A0A9Q0CW68_9POAL</name>
<proteinExistence type="predicted"/>
<reference evidence="3" key="1">
    <citation type="journal article" date="2022" name="Cell">
        <title>Repeat-based holocentromeres influence genome architecture and karyotype evolution.</title>
        <authorList>
            <person name="Hofstatter P.G."/>
            <person name="Thangavel G."/>
            <person name="Lux T."/>
            <person name="Neumann P."/>
            <person name="Vondrak T."/>
            <person name="Novak P."/>
            <person name="Zhang M."/>
            <person name="Costa L."/>
            <person name="Castellani M."/>
            <person name="Scott A."/>
            <person name="Toegelov H."/>
            <person name="Fuchs J."/>
            <person name="Mata-Sucre Y."/>
            <person name="Dias Y."/>
            <person name="Vanzela A.L.L."/>
            <person name="Huettel B."/>
            <person name="Almeida C.C.S."/>
            <person name="Simkova H."/>
            <person name="Souza G."/>
            <person name="Pedrosa-Harand A."/>
            <person name="Macas J."/>
            <person name="Mayer K.F.X."/>
            <person name="Houben A."/>
            <person name="Marques A."/>
        </authorList>
    </citation>
    <scope>NUCLEOTIDE SEQUENCE</scope>
    <source>
        <strain evidence="3">RhyBre1mFocal</strain>
    </source>
</reference>
<organism evidence="3 4">
    <name type="scientific">Rhynchospora breviuscula</name>
    <dbReference type="NCBI Taxonomy" id="2022672"/>
    <lineage>
        <taxon>Eukaryota</taxon>
        <taxon>Viridiplantae</taxon>
        <taxon>Streptophyta</taxon>
        <taxon>Embryophyta</taxon>
        <taxon>Tracheophyta</taxon>
        <taxon>Spermatophyta</taxon>
        <taxon>Magnoliopsida</taxon>
        <taxon>Liliopsida</taxon>
        <taxon>Poales</taxon>
        <taxon>Cyperaceae</taxon>
        <taxon>Cyperoideae</taxon>
        <taxon>Rhynchosporeae</taxon>
        <taxon>Rhynchospora</taxon>
    </lineage>
</organism>
<feature type="compositionally biased region" description="Basic and acidic residues" evidence="1">
    <location>
        <begin position="271"/>
        <end position="283"/>
    </location>
</feature>
<dbReference type="GO" id="GO:0003700">
    <property type="term" value="F:DNA-binding transcription factor activity"/>
    <property type="evidence" value="ECO:0007669"/>
    <property type="project" value="TreeGrafter"/>
</dbReference>
<dbReference type="Pfam" id="PF03479">
    <property type="entry name" value="PCC"/>
    <property type="match status" value="1"/>
</dbReference>
<evidence type="ECO:0000259" key="2">
    <source>
        <dbReference type="PROSITE" id="PS51742"/>
    </source>
</evidence>
<sequence>MLFSSNLASKMKDKYVERKDTFLHPFHTNPNANPHSSPGPGAGHSPVFQQQKRECLSDEAEVDSIKKPRNLKDENNQLIAMPQGGDGATIEVVKRPRGRPPGSKNKPKPPVVITRDAEPAAAMRPHVLEIPGGHDIVDSLVRFSRRRDLGICVLAGTGAVSNVTLHQPAAVPTSGGGSIVFHGRFEILSISATFLPPAMSALSPPAAANGGMSISLAGPHGQIVGGTVAGPLVTAGTVIMVVAAFKNPTFHRLPAEDDMSVSVSVSGGGEEVERDHHERERERHVQHRQYQVEEAQREHEHAAVHVPGQNQAESCGMSMYSCHLPSDVIWAPTPRPPHPPPY</sequence>